<feature type="compositionally biased region" description="Low complexity" evidence="4">
    <location>
        <begin position="1063"/>
        <end position="1073"/>
    </location>
</feature>
<dbReference type="Proteomes" id="UP000559027">
    <property type="component" value="Unassembled WGS sequence"/>
</dbReference>
<keyword evidence="5" id="KW-0472">Membrane</keyword>
<dbReference type="GO" id="GO:0043161">
    <property type="term" value="P:proteasome-mediated ubiquitin-dependent protein catabolic process"/>
    <property type="evidence" value="ECO:0007669"/>
    <property type="project" value="TreeGrafter"/>
</dbReference>
<dbReference type="Pfam" id="PF00400">
    <property type="entry name" value="WD40"/>
    <property type="match status" value="3"/>
</dbReference>
<feature type="transmembrane region" description="Helical" evidence="5">
    <location>
        <begin position="366"/>
        <end position="386"/>
    </location>
</feature>
<dbReference type="PANTHER" id="PTHR22838:SF0">
    <property type="entry name" value="WD REPEAT-CONTAINING PROTEIN 26"/>
    <property type="match status" value="1"/>
</dbReference>
<organism evidence="6 7">
    <name type="scientific">Leucocoprinus leucothites</name>
    <dbReference type="NCBI Taxonomy" id="201217"/>
    <lineage>
        <taxon>Eukaryota</taxon>
        <taxon>Fungi</taxon>
        <taxon>Dikarya</taxon>
        <taxon>Basidiomycota</taxon>
        <taxon>Agaricomycotina</taxon>
        <taxon>Agaricomycetes</taxon>
        <taxon>Agaricomycetidae</taxon>
        <taxon>Agaricales</taxon>
        <taxon>Agaricineae</taxon>
        <taxon>Agaricaceae</taxon>
        <taxon>Leucocoprinus</taxon>
    </lineage>
</organism>
<reference evidence="6 7" key="1">
    <citation type="journal article" date="2020" name="ISME J.">
        <title>Uncovering the hidden diversity of litter-decomposition mechanisms in mushroom-forming fungi.</title>
        <authorList>
            <person name="Floudas D."/>
            <person name="Bentzer J."/>
            <person name="Ahren D."/>
            <person name="Johansson T."/>
            <person name="Persson P."/>
            <person name="Tunlid A."/>
        </authorList>
    </citation>
    <scope>NUCLEOTIDE SEQUENCE [LARGE SCALE GENOMIC DNA]</scope>
    <source>
        <strain evidence="6 7">CBS 146.42</strain>
    </source>
</reference>
<sequence>MLPDFTDAFPEASAENRSRKPTKGTSNGSRRETILNLVEMLLQSDEVKRKEPLPNFEADRDVPSVDEHLQDTGAGAFNKFSRRMSDFDRELRNFANAARQLGSSVAILSSAFHLRQRLAQILFLYRENAAALFPRKISRAPRESVIDCSITGRRNSRRGRTKTPSHIVRPSVHEDIDVEEFPNQMDYFAKDIGTFLNCLNEFPEFTDEAVNASILSFERDLQYWASCLREYTGQFRNPAVQRYVHDLSIEMGEHIDGITSTLSIFIEVGVPIIRFAQKHGATNLLNLSTVATFFSAVTATTLQFSYELENNKLSTAVNCFWFASLVFSIAAAVNSLLGLTWKQAMYRSPGDRVPWWVLIWIKRSPLVFLVMSVACFSAGLCFFAYASGQAPITSTVTTVLTALTSFGLCAVSAWFATERWIFMRYRGRKWLDDVLTETTETMLQNRVVDISRHGIEKVGSGLLFANSLAIRAFVAISTRLRRIFFSGAYDPNRPYDNEAVLPITNEYPAPDISNSNSKESSTNLVNNAGRKSSELAVGPLSLRTNIGPVGPSIGSPSSPSIASLEKSPISDALSSTTTILPAGVAVTAGKQRWIKAVRAVRVQSPVGDQSFTPPAVTTPGEPSRKRTNSSSNLTDNTMRKKATVATKGAIAKSRLSTLISKLKPLDATQDLAAHTALVKHLEFSPDGKYLATSSWDRTSVIFKVGDPFASHRILGHHVQGFISQVAWSPDGRYLLTKMSKGMKIWTPEDGVCKANIEREAQVESVTWCHSGYKFWSVEGSKIYQLDITGKEFNVLELGSIKILEVTVTSDDKRILAIGPLLQSPSGLLPSKSRQEKRLIVFNIETHQLECQVPMLSDVRDITLVEARKHELLALISYENRAPPQLWKLEIVKDRESGRETSRLTLRHTYMPKSPVDFAGPSYFGGKNHELVLCAGKKGDIFIWDTESGALLHHIRGQAHSGDLTCIAWNNAASDPFMFASGCHDGTVHIWSKPPNSPNDAPEDLDDHAHKLLHLRDGDYFLYDSRRRSSSPAHEDMRYLDYGSEAPDLEHIREVSTTRLRAFSASSSNSSSASIIKMPSRDKY</sequence>
<evidence type="ECO:0000256" key="3">
    <source>
        <dbReference type="PROSITE-ProRule" id="PRU00221"/>
    </source>
</evidence>
<dbReference type="Gene3D" id="2.130.10.10">
    <property type="entry name" value="YVTN repeat-like/Quinoprotein amine dehydrogenase"/>
    <property type="match status" value="2"/>
</dbReference>
<protein>
    <recommendedName>
        <fullName evidence="8">WD40 repeat-like protein</fullName>
    </recommendedName>
</protein>
<feature type="transmembrane region" description="Helical" evidence="5">
    <location>
        <begin position="392"/>
        <end position="416"/>
    </location>
</feature>
<proteinExistence type="predicted"/>
<dbReference type="InterPro" id="IPR001680">
    <property type="entry name" value="WD40_rpt"/>
</dbReference>
<feature type="repeat" description="WD" evidence="3">
    <location>
        <begin position="671"/>
        <end position="704"/>
    </location>
</feature>
<evidence type="ECO:0000256" key="4">
    <source>
        <dbReference type="SAM" id="MobiDB-lite"/>
    </source>
</evidence>
<dbReference type="GO" id="GO:0034657">
    <property type="term" value="C:GID complex"/>
    <property type="evidence" value="ECO:0007669"/>
    <property type="project" value="TreeGrafter"/>
</dbReference>
<dbReference type="AlphaFoldDB" id="A0A8H5G2W1"/>
<dbReference type="OrthoDB" id="972532at2759"/>
<dbReference type="EMBL" id="JAACJO010000006">
    <property type="protein sequence ID" value="KAF5357241.1"/>
    <property type="molecule type" value="Genomic_DNA"/>
</dbReference>
<evidence type="ECO:0000256" key="1">
    <source>
        <dbReference type="ARBA" id="ARBA00022574"/>
    </source>
</evidence>
<evidence type="ECO:0000256" key="2">
    <source>
        <dbReference type="ARBA" id="ARBA00022737"/>
    </source>
</evidence>
<feature type="transmembrane region" description="Helical" evidence="5">
    <location>
        <begin position="320"/>
        <end position="339"/>
    </location>
</feature>
<feature type="region of interest" description="Disordered" evidence="4">
    <location>
        <begin position="1"/>
        <end position="30"/>
    </location>
</feature>
<keyword evidence="7" id="KW-1185">Reference proteome</keyword>
<evidence type="ECO:0000313" key="7">
    <source>
        <dbReference type="Proteomes" id="UP000559027"/>
    </source>
</evidence>
<evidence type="ECO:0000313" key="6">
    <source>
        <dbReference type="EMBL" id="KAF5357241.1"/>
    </source>
</evidence>
<feature type="region of interest" description="Disordered" evidence="4">
    <location>
        <begin position="606"/>
        <end position="638"/>
    </location>
</feature>
<keyword evidence="5" id="KW-1133">Transmembrane helix</keyword>
<feature type="repeat" description="WD" evidence="3">
    <location>
        <begin position="956"/>
        <end position="991"/>
    </location>
</feature>
<dbReference type="InterPro" id="IPR036322">
    <property type="entry name" value="WD40_repeat_dom_sf"/>
</dbReference>
<dbReference type="PANTHER" id="PTHR22838">
    <property type="entry name" value="WD REPEAT PROTEIN 26-RELATED"/>
    <property type="match status" value="1"/>
</dbReference>
<keyword evidence="1 3" id="KW-0853">WD repeat</keyword>
<dbReference type="PROSITE" id="PS50082">
    <property type="entry name" value="WD_REPEATS_2"/>
    <property type="match status" value="2"/>
</dbReference>
<name>A0A8H5G2W1_9AGAR</name>
<dbReference type="SMART" id="SM00320">
    <property type="entry name" value="WD40"/>
    <property type="match status" value="4"/>
</dbReference>
<dbReference type="InterPro" id="IPR015943">
    <property type="entry name" value="WD40/YVTN_repeat-like_dom_sf"/>
</dbReference>
<accession>A0A8H5G2W1</accession>
<keyword evidence="2" id="KW-0677">Repeat</keyword>
<dbReference type="SUPFAM" id="SSF50978">
    <property type="entry name" value="WD40 repeat-like"/>
    <property type="match status" value="1"/>
</dbReference>
<evidence type="ECO:0000256" key="5">
    <source>
        <dbReference type="SAM" id="Phobius"/>
    </source>
</evidence>
<evidence type="ECO:0008006" key="8">
    <source>
        <dbReference type="Google" id="ProtNLM"/>
    </source>
</evidence>
<dbReference type="InterPro" id="IPR051350">
    <property type="entry name" value="WD_repeat-ST_regulator"/>
</dbReference>
<comment type="caution">
    <text evidence="6">The sequence shown here is derived from an EMBL/GenBank/DDBJ whole genome shotgun (WGS) entry which is preliminary data.</text>
</comment>
<keyword evidence="5" id="KW-0812">Transmembrane</keyword>
<gene>
    <name evidence="6" type="ORF">D9756_006649</name>
</gene>
<feature type="region of interest" description="Disordered" evidence="4">
    <location>
        <begin position="1063"/>
        <end position="1083"/>
    </location>
</feature>